<organism evidence="1 2">
    <name type="scientific">Cichorium intybus</name>
    <name type="common">Chicory</name>
    <dbReference type="NCBI Taxonomy" id="13427"/>
    <lineage>
        <taxon>Eukaryota</taxon>
        <taxon>Viridiplantae</taxon>
        <taxon>Streptophyta</taxon>
        <taxon>Embryophyta</taxon>
        <taxon>Tracheophyta</taxon>
        <taxon>Spermatophyta</taxon>
        <taxon>Magnoliopsida</taxon>
        <taxon>eudicotyledons</taxon>
        <taxon>Gunneridae</taxon>
        <taxon>Pentapetalae</taxon>
        <taxon>asterids</taxon>
        <taxon>campanulids</taxon>
        <taxon>Asterales</taxon>
        <taxon>Asteraceae</taxon>
        <taxon>Cichorioideae</taxon>
        <taxon>Cichorieae</taxon>
        <taxon>Cichoriinae</taxon>
        <taxon>Cichorium</taxon>
    </lineage>
</organism>
<reference evidence="1 2" key="2">
    <citation type="journal article" date="2022" name="Mol. Ecol. Resour.">
        <title>The genomes of chicory, endive, great burdock and yacon provide insights into Asteraceae paleo-polyploidization history and plant inulin production.</title>
        <authorList>
            <person name="Fan W."/>
            <person name="Wang S."/>
            <person name="Wang H."/>
            <person name="Wang A."/>
            <person name="Jiang F."/>
            <person name="Liu H."/>
            <person name="Zhao H."/>
            <person name="Xu D."/>
            <person name="Zhang Y."/>
        </authorList>
    </citation>
    <scope>NUCLEOTIDE SEQUENCE [LARGE SCALE GENOMIC DNA]</scope>
    <source>
        <strain evidence="2">cv. Punajuju</strain>
        <tissue evidence="1">Leaves</tissue>
    </source>
</reference>
<sequence>MPTHWTKQRQKQFRTYAKRFIWDDPDLFKVGEDQIIRWCVPASKIGDVLEQCHASACGRHFSGKKTGYKVLESGLYWPTIFRDAHRTAKECLNCQQLGNISKRDQMPLNPILVVDIFDVWGIDFMGPFPTLHGYVYILVTVDYVSKWIEAEVTRTNDHHVLENSKKLQLFELEELRDEAYENAATYKSKMKRYHDAKLRLKTFKAGQKVWLYNSRLKMFSGKLRSKWNGPYEVVSVTDYGAVEIQDLKGGPPFKVNGHRLKPYVTAGTFQKLEVETVEFVTNILCQVYLIGHSKKRTSVGSFWEFSSTATRGLRNRVARVEVFAIVNRAIMSSSGSSESLYWNSLATGMGRILSYQFFNRRGIYRHKRVLPSRTVNWELTKESGILEHIHEWLVQGGYEEGELTYTCRAIENAFQMDEPIYREVFLQFLASYHFDHKQTGMDTEETVRFRLGNPNRNCSLREFGYRIGMYTQEESQAPGFGTFHR</sequence>
<dbReference type="EMBL" id="CM042016">
    <property type="protein sequence ID" value="KAI3699893.1"/>
    <property type="molecule type" value="Genomic_DNA"/>
</dbReference>
<proteinExistence type="predicted"/>
<name>A0ACB8ZQL4_CICIN</name>
<evidence type="ECO:0000313" key="2">
    <source>
        <dbReference type="Proteomes" id="UP001055811"/>
    </source>
</evidence>
<accession>A0ACB8ZQL4</accession>
<gene>
    <name evidence="1" type="ORF">L2E82_44500</name>
</gene>
<reference evidence="2" key="1">
    <citation type="journal article" date="2022" name="Mol. Ecol. Resour.">
        <title>The genomes of chicory, endive, great burdock and yacon provide insights into Asteraceae palaeo-polyploidization history and plant inulin production.</title>
        <authorList>
            <person name="Fan W."/>
            <person name="Wang S."/>
            <person name="Wang H."/>
            <person name="Wang A."/>
            <person name="Jiang F."/>
            <person name="Liu H."/>
            <person name="Zhao H."/>
            <person name="Xu D."/>
            <person name="Zhang Y."/>
        </authorList>
    </citation>
    <scope>NUCLEOTIDE SEQUENCE [LARGE SCALE GENOMIC DNA]</scope>
    <source>
        <strain evidence="2">cv. Punajuju</strain>
    </source>
</reference>
<evidence type="ECO:0000313" key="1">
    <source>
        <dbReference type="EMBL" id="KAI3699893.1"/>
    </source>
</evidence>
<comment type="caution">
    <text evidence="1">The sequence shown here is derived from an EMBL/GenBank/DDBJ whole genome shotgun (WGS) entry which is preliminary data.</text>
</comment>
<protein>
    <submittedName>
        <fullName evidence="1">Uncharacterized protein</fullName>
    </submittedName>
</protein>
<keyword evidence="2" id="KW-1185">Reference proteome</keyword>
<dbReference type="Proteomes" id="UP001055811">
    <property type="component" value="Linkage Group LG08"/>
</dbReference>